<sequence>MLELHFLGTGAAFYPELGNTAAFFLHGDTLYLIDCGSLVFHKLYQLSEYKEARHITVLITHMHTDHIGSLGDLIAYSWFKKGIRVRVFYPDERLNVYLKLSGIDREIYEYTAWRPEELPLGIKARRVYHDPSMGCFGYEIGDGEETIYYSGDSGLVDSKMLEGLRTGKFTRLYLDTAKYAPAESGHGNFNALKMVADPSLRERITCIHLDCDFKEEILEAGFCMAKVVN</sequence>
<dbReference type="SUPFAM" id="SSF56281">
    <property type="entry name" value="Metallo-hydrolase/oxidoreductase"/>
    <property type="match status" value="1"/>
</dbReference>
<accession>A0A2V3XVL8</accession>
<reference evidence="3 4" key="1">
    <citation type="submission" date="2018-05" db="EMBL/GenBank/DDBJ databases">
        <title>Genomic Encyclopedia of Type Strains, Phase IV (KMG-IV): sequencing the most valuable type-strain genomes for metagenomic binning, comparative biology and taxonomic classification.</title>
        <authorList>
            <person name="Goeker M."/>
        </authorList>
    </citation>
    <scope>NUCLEOTIDE SEQUENCE [LARGE SCALE GENOMIC DNA]</scope>
    <source>
        <strain evidence="3 4">DSM 24995</strain>
    </source>
</reference>
<keyword evidence="1" id="KW-0378">Hydrolase</keyword>
<dbReference type="PANTHER" id="PTHR46018:SF2">
    <property type="entry name" value="ZINC PHOSPHODIESTERASE ELAC PROTEIN 1"/>
    <property type="match status" value="1"/>
</dbReference>
<feature type="domain" description="Metallo-beta-lactamase" evidence="2">
    <location>
        <begin position="19"/>
        <end position="208"/>
    </location>
</feature>
<evidence type="ECO:0000313" key="4">
    <source>
        <dbReference type="Proteomes" id="UP000248057"/>
    </source>
</evidence>
<keyword evidence="1" id="KW-0540">Nuclease</keyword>
<dbReference type="InterPro" id="IPR036866">
    <property type="entry name" value="RibonucZ/Hydroxyglut_hydro"/>
</dbReference>
<evidence type="ECO:0000259" key="2">
    <source>
        <dbReference type="SMART" id="SM00849"/>
    </source>
</evidence>
<dbReference type="InterPro" id="IPR001279">
    <property type="entry name" value="Metallo-B-lactamas"/>
</dbReference>
<comment type="caution">
    <text evidence="3">The sequence shown here is derived from an EMBL/GenBank/DDBJ whole genome shotgun (WGS) entry which is preliminary data.</text>
</comment>
<dbReference type="Pfam" id="PF23023">
    <property type="entry name" value="Anti-Pycsar_Apyc1"/>
    <property type="match status" value="1"/>
</dbReference>
<gene>
    <name evidence="3" type="ORF">DFR60_1248</name>
</gene>
<proteinExistence type="predicted"/>
<dbReference type="AlphaFoldDB" id="A0A2V3XVL8"/>
<keyword evidence="4" id="KW-1185">Reference proteome</keyword>
<organism evidence="3 4">
    <name type="scientific">Hungatella effluvii</name>
    <dbReference type="NCBI Taxonomy" id="1096246"/>
    <lineage>
        <taxon>Bacteria</taxon>
        <taxon>Bacillati</taxon>
        <taxon>Bacillota</taxon>
        <taxon>Clostridia</taxon>
        <taxon>Lachnospirales</taxon>
        <taxon>Lachnospiraceae</taxon>
        <taxon>Hungatella</taxon>
    </lineage>
</organism>
<dbReference type="PANTHER" id="PTHR46018">
    <property type="entry name" value="ZINC PHOSPHODIESTERASE ELAC PROTEIN 1"/>
    <property type="match status" value="1"/>
</dbReference>
<evidence type="ECO:0000256" key="1">
    <source>
        <dbReference type="ARBA" id="ARBA00022759"/>
    </source>
</evidence>
<dbReference type="SMART" id="SM00849">
    <property type="entry name" value="Lactamase_B"/>
    <property type="match status" value="1"/>
</dbReference>
<evidence type="ECO:0000313" key="3">
    <source>
        <dbReference type="EMBL" id="PXX45553.1"/>
    </source>
</evidence>
<dbReference type="EMBL" id="QJKD01000024">
    <property type="protein sequence ID" value="PXX45553.1"/>
    <property type="molecule type" value="Genomic_DNA"/>
</dbReference>
<name>A0A2V3XVL8_9FIRM</name>
<dbReference type="RefSeq" id="WP_110326144.1">
    <property type="nucleotide sequence ID" value="NZ_QJKD01000024.1"/>
</dbReference>
<dbReference type="GO" id="GO:0042781">
    <property type="term" value="F:3'-tRNA processing endoribonuclease activity"/>
    <property type="evidence" value="ECO:0007669"/>
    <property type="project" value="TreeGrafter"/>
</dbReference>
<dbReference type="GeneID" id="86064672"/>
<keyword evidence="1" id="KW-0255">Endonuclease</keyword>
<dbReference type="Proteomes" id="UP000248057">
    <property type="component" value="Unassembled WGS sequence"/>
</dbReference>
<dbReference type="Gene3D" id="3.60.15.10">
    <property type="entry name" value="Ribonuclease Z/Hydroxyacylglutathione hydrolase-like"/>
    <property type="match status" value="1"/>
</dbReference>
<protein>
    <submittedName>
        <fullName evidence="3">Metallo-beta-lactamase superfamily protein</fullName>
    </submittedName>
</protein>